<dbReference type="InterPro" id="IPR057736">
    <property type="entry name" value="SAF_PseI/NeuA/NeuB"/>
</dbReference>
<dbReference type="SUPFAM" id="SSF51269">
    <property type="entry name" value="AFP III-like domain"/>
    <property type="match status" value="1"/>
</dbReference>
<dbReference type="AlphaFoldDB" id="A0A0C1EMV4"/>
<dbReference type="PANTHER" id="PTHR42966:SF1">
    <property type="entry name" value="SIALIC ACID SYNTHASE"/>
    <property type="match status" value="1"/>
</dbReference>
<dbReference type="EMBL" id="JSAM01000069">
    <property type="protein sequence ID" value="KIA77674.1"/>
    <property type="molecule type" value="Genomic_DNA"/>
</dbReference>
<organism evidence="3 4">
    <name type="scientific">Parachlamydia acanthamoebae</name>
    <dbReference type="NCBI Taxonomy" id="83552"/>
    <lineage>
        <taxon>Bacteria</taxon>
        <taxon>Pseudomonadati</taxon>
        <taxon>Chlamydiota</taxon>
        <taxon>Chlamydiia</taxon>
        <taxon>Parachlamydiales</taxon>
        <taxon>Parachlamydiaceae</taxon>
        <taxon>Parachlamydia</taxon>
    </lineage>
</organism>
<feature type="domain" description="N-acetyltransferase" evidence="2">
    <location>
        <begin position="20"/>
        <end position="182"/>
    </location>
</feature>
<dbReference type="Pfam" id="PF03102">
    <property type="entry name" value="NeuB"/>
    <property type="match status" value="1"/>
</dbReference>
<evidence type="ECO:0000259" key="1">
    <source>
        <dbReference type="PROSITE" id="PS50844"/>
    </source>
</evidence>
<feature type="domain" description="AFP-like" evidence="1">
    <location>
        <begin position="490"/>
        <end position="532"/>
    </location>
</feature>
<gene>
    <name evidence="3" type="primary">spsE</name>
    <name evidence="3" type="ORF">DB43_FZ00030</name>
</gene>
<dbReference type="Gene3D" id="3.90.1210.10">
    <property type="entry name" value="Antifreeze-like/N-acetylneuraminic acid synthase C-terminal domain"/>
    <property type="match status" value="1"/>
</dbReference>
<accession>A0A0C1EMV4</accession>
<dbReference type="InterPro" id="IPR051690">
    <property type="entry name" value="PseI-like"/>
</dbReference>
<dbReference type="GO" id="GO:0016747">
    <property type="term" value="F:acyltransferase activity, transferring groups other than amino-acyl groups"/>
    <property type="evidence" value="ECO:0007669"/>
    <property type="project" value="InterPro"/>
</dbReference>
<dbReference type="InterPro" id="IPR013785">
    <property type="entry name" value="Aldolase_TIM"/>
</dbReference>
<dbReference type="CDD" id="cd04301">
    <property type="entry name" value="NAT_SF"/>
    <property type="match status" value="1"/>
</dbReference>
<dbReference type="GO" id="GO:0047444">
    <property type="term" value="F:N-acylneuraminate-9-phosphate synthase activity"/>
    <property type="evidence" value="ECO:0007669"/>
    <property type="project" value="TreeGrafter"/>
</dbReference>
<dbReference type="CDD" id="cd11615">
    <property type="entry name" value="SAF_NeuB_like"/>
    <property type="match status" value="1"/>
</dbReference>
<dbReference type="InterPro" id="IPR013132">
    <property type="entry name" value="PseI/NeuA/B-like_N"/>
</dbReference>
<comment type="caution">
    <text evidence="3">The sequence shown here is derived from an EMBL/GenBank/DDBJ whole genome shotgun (WGS) entry which is preliminary data.</text>
</comment>
<dbReference type="Pfam" id="PF00583">
    <property type="entry name" value="Acetyltransf_1"/>
    <property type="match status" value="1"/>
</dbReference>
<sequence>MRKFNRKVLKMMGEMEKIRFECVCVSENHAHQVMEWRNDPVTRAMSFHQELKEWDPFWKEFQERFFVCPALPPLFILVDGNRAGFLAFHPISHPLGKTLSCCEISIQIAPEYRGKGVGVQALKALHPWVLQQGFQAIYAEVKDENVASQKMFVKAGYQEIGHTDKHLEDSGQKSPIIRYLVELSKSEASSKVFVIAEAGSNWRVGSPAKDLEMGKALIAAAAEAGADAVKFQTYRAQNLYVKNAGQIGYLESSGFHEDVYSLLENLEMPYEMLEELAKTCQKWGVEFMSTPFSKQDFLFIDPFVKRHKIASYELNHPRLLELAAQSGKPLFLSTGASTEAEIAWAVKTFKAYGGKDLTLLQCTAAYPAPPDSLNLRAIAWMKARFRVSVGLSDHSLHPLYAPLAAVALGATAIEKHFTLDRHLPGPDHAYALLPEELKEMIKTIREGEKMLGTGFKTENAVESELRLFARRGLQAIAPIKKGGIFEEGKNIDILRPGNQKPGIHPKFIFRVEGKKATRSLSEGEGIQYGDWE</sequence>
<evidence type="ECO:0000259" key="2">
    <source>
        <dbReference type="PROSITE" id="PS51186"/>
    </source>
</evidence>
<protein>
    <submittedName>
        <fullName evidence="3">Spore coat polysaccharide biosynthesis protein SpsE</fullName>
    </submittedName>
</protein>
<name>A0A0C1EMV4_9BACT</name>
<dbReference type="Gene3D" id="3.20.20.70">
    <property type="entry name" value="Aldolase class I"/>
    <property type="match status" value="1"/>
</dbReference>
<dbReference type="PROSITE" id="PS51186">
    <property type="entry name" value="GNAT"/>
    <property type="match status" value="1"/>
</dbReference>
<dbReference type="SUPFAM" id="SSF51569">
    <property type="entry name" value="Aldolase"/>
    <property type="match status" value="1"/>
</dbReference>
<dbReference type="Gene3D" id="3.40.630.30">
    <property type="match status" value="1"/>
</dbReference>
<dbReference type="InterPro" id="IPR016181">
    <property type="entry name" value="Acyl_CoA_acyltransferase"/>
</dbReference>
<dbReference type="PATRIC" id="fig|83552.4.peg.1139"/>
<dbReference type="InterPro" id="IPR000182">
    <property type="entry name" value="GNAT_dom"/>
</dbReference>
<dbReference type="Proteomes" id="UP000031307">
    <property type="component" value="Unassembled WGS sequence"/>
</dbReference>
<dbReference type="PROSITE" id="PS50844">
    <property type="entry name" value="AFP_LIKE"/>
    <property type="match status" value="1"/>
</dbReference>
<dbReference type="SUPFAM" id="SSF55729">
    <property type="entry name" value="Acyl-CoA N-acyltransferases (Nat)"/>
    <property type="match status" value="1"/>
</dbReference>
<evidence type="ECO:0000313" key="3">
    <source>
        <dbReference type="EMBL" id="KIA77674.1"/>
    </source>
</evidence>
<evidence type="ECO:0000313" key="4">
    <source>
        <dbReference type="Proteomes" id="UP000031307"/>
    </source>
</evidence>
<dbReference type="InterPro" id="IPR006190">
    <property type="entry name" value="SAF_AFP_Neu5Ac"/>
</dbReference>
<dbReference type="GO" id="GO:0016051">
    <property type="term" value="P:carbohydrate biosynthetic process"/>
    <property type="evidence" value="ECO:0007669"/>
    <property type="project" value="InterPro"/>
</dbReference>
<proteinExistence type="predicted"/>
<dbReference type="InterPro" id="IPR036732">
    <property type="entry name" value="AFP_Neu5c_C_sf"/>
</dbReference>
<dbReference type="PANTHER" id="PTHR42966">
    <property type="entry name" value="N-ACETYLNEURAMINATE SYNTHASE"/>
    <property type="match status" value="1"/>
</dbReference>
<reference evidence="3 4" key="1">
    <citation type="journal article" date="2014" name="Mol. Biol. Evol.">
        <title>Massive expansion of Ubiquitination-related gene families within the Chlamydiae.</title>
        <authorList>
            <person name="Domman D."/>
            <person name="Collingro A."/>
            <person name="Lagkouvardos I."/>
            <person name="Gehre L."/>
            <person name="Weinmaier T."/>
            <person name="Rattei T."/>
            <person name="Subtil A."/>
            <person name="Horn M."/>
        </authorList>
    </citation>
    <scope>NUCLEOTIDE SEQUENCE [LARGE SCALE GENOMIC DNA]</scope>
    <source>
        <strain evidence="3 4">OEW1</strain>
    </source>
</reference>